<comment type="caution">
    <text evidence="4">The sequence shown here is derived from an EMBL/GenBank/DDBJ whole genome shotgun (WGS) entry which is preliminary data.</text>
</comment>
<dbReference type="GO" id="GO:0008270">
    <property type="term" value="F:zinc ion binding"/>
    <property type="evidence" value="ECO:0007669"/>
    <property type="project" value="InterPro"/>
</dbReference>
<dbReference type="PROSITE" id="PS00463">
    <property type="entry name" value="ZN2_CY6_FUNGAL_1"/>
    <property type="match status" value="1"/>
</dbReference>
<accession>A0AAN7CNP9</accession>
<gene>
    <name evidence="4" type="ORF">C7999DRAFT_34634</name>
</gene>
<evidence type="ECO:0000313" key="5">
    <source>
        <dbReference type="Proteomes" id="UP001303647"/>
    </source>
</evidence>
<dbReference type="Proteomes" id="UP001303647">
    <property type="component" value="Unassembled WGS sequence"/>
</dbReference>
<dbReference type="CDD" id="cd00067">
    <property type="entry name" value="GAL4"/>
    <property type="match status" value="1"/>
</dbReference>
<organism evidence="4 5">
    <name type="scientific">Corynascus novoguineensis</name>
    <dbReference type="NCBI Taxonomy" id="1126955"/>
    <lineage>
        <taxon>Eukaryota</taxon>
        <taxon>Fungi</taxon>
        <taxon>Dikarya</taxon>
        <taxon>Ascomycota</taxon>
        <taxon>Pezizomycotina</taxon>
        <taxon>Sordariomycetes</taxon>
        <taxon>Sordariomycetidae</taxon>
        <taxon>Sordariales</taxon>
        <taxon>Chaetomiaceae</taxon>
        <taxon>Corynascus</taxon>
    </lineage>
</organism>
<evidence type="ECO:0000313" key="4">
    <source>
        <dbReference type="EMBL" id="KAK4245021.1"/>
    </source>
</evidence>
<dbReference type="AlphaFoldDB" id="A0AAN7CNP9"/>
<dbReference type="Gene3D" id="4.10.240.10">
    <property type="entry name" value="Zn(2)-C6 fungal-type DNA-binding domain"/>
    <property type="match status" value="1"/>
</dbReference>
<feature type="domain" description="Zn(2)-C6 fungal-type" evidence="3">
    <location>
        <begin position="38"/>
        <end position="69"/>
    </location>
</feature>
<feature type="compositionally biased region" description="Low complexity" evidence="2">
    <location>
        <begin position="153"/>
        <end position="184"/>
    </location>
</feature>
<protein>
    <recommendedName>
        <fullName evidence="3">Zn(2)-C6 fungal-type domain-containing protein</fullName>
    </recommendedName>
</protein>
<reference evidence="4" key="1">
    <citation type="journal article" date="2023" name="Mol. Phylogenet. Evol.">
        <title>Genome-scale phylogeny and comparative genomics of the fungal order Sordariales.</title>
        <authorList>
            <person name="Hensen N."/>
            <person name="Bonometti L."/>
            <person name="Westerberg I."/>
            <person name="Brannstrom I.O."/>
            <person name="Guillou S."/>
            <person name="Cros-Aarteil S."/>
            <person name="Calhoun S."/>
            <person name="Haridas S."/>
            <person name="Kuo A."/>
            <person name="Mondo S."/>
            <person name="Pangilinan J."/>
            <person name="Riley R."/>
            <person name="LaButti K."/>
            <person name="Andreopoulos B."/>
            <person name="Lipzen A."/>
            <person name="Chen C."/>
            <person name="Yan M."/>
            <person name="Daum C."/>
            <person name="Ng V."/>
            <person name="Clum A."/>
            <person name="Steindorff A."/>
            <person name="Ohm R.A."/>
            <person name="Martin F."/>
            <person name="Silar P."/>
            <person name="Natvig D.O."/>
            <person name="Lalanne C."/>
            <person name="Gautier V."/>
            <person name="Ament-Velasquez S.L."/>
            <person name="Kruys A."/>
            <person name="Hutchinson M.I."/>
            <person name="Powell A.J."/>
            <person name="Barry K."/>
            <person name="Miller A.N."/>
            <person name="Grigoriev I.V."/>
            <person name="Debuchy R."/>
            <person name="Gladieux P."/>
            <person name="Hiltunen Thoren M."/>
            <person name="Johannesson H."/>
        </authorList>
    </citation>
    <scope>NUCLEOTIDE SEQUENCE</scope>
    <source>
        <strain evidence="4">CBS 359.72</strain>
    </source>
</reference>
<dbReference type="InterPro" id="IPR050797">
    <property type="entry name" value="Carb_Metab_Trans_Reg"/>
</dbReference>
<evidence type="ECO:0000256" key="1">
    <source>
        <dbReference type="ARBA" id="ARBA00023242"/>
    </source>
</evidence>
<name>A0AAN7CNP9_9PEZI</name>
<dbReference type="GO" id="GO:0000981">
    <property type="term" value="F:DNA-binding transcription factor activity, RNA polymerase II-specific"/>
    <property type="evidence" value="ECO:0007669"/>
    <property type="project" value="InterPro"/>
</dbReference>
<keyword evidence="1" id="KW-0539">Nucleus</keyword>
<dbReference type="InterPro" id="IPR036864">
    <property type="entry name" value="Zn2-C6_fun-type_DNA-bd_sf"/>
</dbReference>
<evidence type="ECO:0000259" key="3">
    <source>
        <dbReference type="PROSITE" id="PS00463"/>
    </source>
</evidence>
<dbReference type="InterPro" id="IPR001138">
    <property type="entry name" value="Zn2Cys6_DnaBD"/>
</dbReference>
<dbReference type="SUPFAM" id="SSF57701">
    <property type="entry name" value="Zn2/Cys6 DNA-binding domain"/>
    <property type="match status" value="1"/>
</dbReference>
<evidence type="ECO:0000256" key="2">
    <source>
        <dbReference type="SAM" id="MobiDB-lite"/>
    </source>
</evidence>
<keyword evidence="5" id="KW-1185">Reference proteome</keyword>
<feature type="region of interest" description="Disordered" evidence="2">
    <location>
        <begin position="73"/>
        <end position="192"/>
    </location>
</feature>
<sequence length="451" mass="48919">MVVAESTNWADAVFDFERLLDFGVHASADTSKPARQLACARCHSQKLRCVRQTSDARVCDRCLAANIKCVSRQPQRMGRPADTSNARHSGRPASSQRDRNSAQPASHLPRANKRPRNARISSPSPSPGDTGHDFSRATSQFQLDRWTWPSPPAGNQTAAAPTGGAPTPRANSDSSSAGSTQPSSGLESFPGSLGNFGSPNALLPSLEDLSSLFPGGIDAACFEPLWTPETSNVTTDGHSPVDDPVEHLSRLHLELYHCLVAVKSVERIKRDRLRCRSTETAEEINTSWSENLFRTTERFIESLKAYIGSGKLAAPAGSLSETTAPVEISNGREGNDADDLGPQIDTATGLMIVSCYTRLVQIFDVVVFVVETFRDMDCPGSYVQVQFGSFAPTANKALQARMLGQYVMYLLDGVSEAIDGALASRQPYARAVTEVRRNEAKLKERILATLH</sequence>
<feature type="compositionally biased region" description="Polar residues" evidence="2">
    <location>
        <begin position="82"/>
        <end position="95"/>
    </location>
</feature>
<dbReference type="EMBL" id="MU857715">
    <property type="protein sequence ID" value="KAK4245021.1"/>
    <property type="molecule type" value="Genomic_DNA"/>
</dbReference>
<reference evidence="4" key="2">
    <citation type="submission" date="2023-05" db="EMBL/GenBank/DDBJ databases">
        <authorList>
            <consortium name="Lawrence Berkeley National Laboratory"/>
            <person name="Steindorff A."/>
            <person name="Hensen N."/>
            <person name="Bonometti L."/>
            <person name="Westerberg I."/>
            <person name="Brannstrom I.O."/>
            <person name="Guillou S."/>
            <person name="Cros-Aarteil S."/>
            <person name="Calhoun S."/>
            <person name="Haridas S."/>
            <person name="Kuo A."/>
            <person name="Mondo S."/>
            <person name="Pangilinan J."/>
            <person name="Riley R."/>
            <person name="Labutti K."/>
            <person name="Andreopoulos B."/>
            <person name="Lipzen A."/>
            <person name="Chen C."/>
            <person name="Yanf M."/>
            <person name="Daum C."/>
            <person name="Ng V."/>
            <person name="Clum A."/>
            <person name="Ohm R."/>
            <person name="Martin F."/>
            <person name="Silar P."/>
            <person name="Natvig D."/>
            <person name="Lalanne C."/>
            <person name="Gautier V."/>
            <person name="Ament-Velasquez S.L."/>
            <person name="Kruys A."/>
            <person name="Hutchinson M.I."/>
            <person name="Powell A.J."/>
            <person name="Barry K."/>
            <person name="Miller A.N."/>
            <person name="Grigoriev I.V."/>
            <person name="Debuchy R."/>
            <person name="Gladieux P."/>
            <person name="Thoren M.H."/>
            <person name="Johannesson H."/>
        </authorList>
    </citation>
    <scope>NUCLEOTIDE SEQUENCE</scope>
    <source>
        <strain evidence="4">CBS 359.72</strain>
    </source>
</reference>
<proteinExistence type="predicted"/>
<dbReference type="PANTHER" id="PTHR31668">
    <property type="entry name" value="GLUCOSE TRANSPORT TRANSCRIPTION REGULATOR RGT1-RELATED-RELATED"/>
    <property type="match status" value="1"/>
</dbReference>